<gene>
    <name evidence="2" type="ORF">MSAN_00819200</name>
</gene>
<dbReference type="InterPro" id="IPR036047">
    <property type="entry name" value="F-box-like_dom_sf"/>
</dbReference>
<accession>A0A8H6YZD0</accession>
<dbReference type="Pfam" id="PF12937">
    <property type="entry name" value="F-box-like"/>
    <property type="match status" value="1"/>
</dbReference>
<reference evidence="2" key="1">
    <citation type="submission" date="2020-05" db="EMBL/GenBank/DDBJ databases">
        <title>Mycena genomes resolve the evolution of fungal bioluminescence.</title>
        <authorList>
            <person name="Tsai I.J."/>
        </authorList>
    </citation>
    <scope>NUCLEOTIDE SEQUENCE</scope>
    <source>
        <strain evidence="2">160909Yilan</strain>
    </source>
</reference>
<organism evidence="2 3">
    <name type="scientific">Mycena sanguinolenta</name>
    <dbReference type="NCBI Taxonomy" id="230812"/>
    <lineage>
        <taxon>Eukaryota</taxon>
        <taxon>Fungi</taxon>
        <taxon>Dikarya</taxon>
        <taxon>Basidiomycota</taxon>
        <taxon>Agaricomycotina</taxon>
        <taxon>Agaricomycetes</taxon>
        <taxon>Agaricomycetidae</taxon>
        <taxon>Agaricales</taxon>
        <taxon>Marasmiineae</taxon>
        <taxon>Mycenaceae</taxon>
        <taxon>Mycena</taxon>
    </lineage>
</organism>
<dbReference type="Proteomes" id="UP000623467">
    <property type="component" value="Unassembled WGS sequence"/>
</dbReference>
<dbReference type="OrthoDB" id="2269034at2759"/>
<comment type="caution">
    <text evidence="2">The sequence shown here is derived from an EMBL/GenBank/DDBJ whole genome shotgun (WGS) entry which is preliminary data.</text>
</comment>
<evidence type="ECO:0000313" key="3">
    <source>
        <dbReference type="Proteomes" id="UP000623467"/>
    </source>
</evidence>
<feature type="domain" description="F-box" evidence="1">
    <location>
        <begin position="69"/>
        <end position="116"/>
    </location>
</feature>
<dbReference type="AlphaFoldDB" id="A0A8H6YZD0"/>
<dbReference type="InterPro" id="IPR001810">
    <property type="entry name" value="F-box_dom"/>
</dbReference>
<evidence type="ECO:0000259" key="1">
    <source>
        <dbReference type="Pfam" id="PF12937"/>
    </source>
</evidence>
<dbReference type="Gene3D" id="3.80.10.10">
    <property type="entry name" value="Ribonuclease Inhibitor"/>
    <property type="match status" value="1"/>
</dbReference>
<proteinExistence type="predicted"/>
<dbReference type="Gene3D" id="1.20.1280.50">
    <property type="match status" value="1"/>
</dbReference>
<name>A0A8H6YZD0_9AGAR</name>
<evidence type="ECO:0000313" key="2">
    <source>
        <dbReference type="EMBL" id="KAF7367561.1"/>
    </source>
</evidence>
<keyword evidence="3" id="KW-1185">Reference proteome</keyword>
<dbReference type="SUPFAM" id="SSF81383">
    <property type="entry name" value="F-box domain"/>
    <property type="match status" value="1"/>
</dbReference>
<dbReference type="EMBL" id="JACAZH010000005">
    <property type="protein sequence ID" value="KAF7367561.1"/>
    <property type="molecule type" value="Genomic_DNA"/>
</dbReference>
<sequence>MRATVPVRAILVEQTDRTRQSSKADIQRFIEESEHKITSLESQINALIELRDREGACLDSLRYIISPIRTLPIELLVEIFSLAIEDETHIEDAHRISQVCSDWRKVAHATPRLWTRAIRVDLGSQKIDGREQLYADGLEAWLARSAPLPVSISLELYRENSDPRILEEVLRIAPRFRSVHCPDFFPLRLIRRLAGCRLDSLEELELGLSDRDPNTSESPALTIAPCLRKARITIASDRQHFLIPWAQLTNLTLYCDSIDIILDILAQCTTLIYASLLTSVWFLDVAPAQLTRAPFTLRHLHTLSLDFGYPDHARQFCGVVSAPALEKLHIDFSTMRGIHLEVPLTALLVGSSKITRLEISSGPYAPTSHELIVALGHTTHLTHLKLAYPHDYSFDDTLIEALSCKDGVAALVPHLHDLVLDDIIEDGFATDALENMLVSRWRTDAEIRSGSSAVARWSHVVLRGRYSEQFMERMKLLQRKGLPLKLVID</sequence>
<dbReference type="SUPFAM" id="SSF52047">
    <property type="entry name" value="RNI-like"/>
    <property type="match status" value="1"/>
</dbReference>
<protein>
    <recommendedName>
        <fullName evidence="1">F-box domain-containing protein</fullName>
    </recommendedName>
</protein>
<dbReference type="InterPro" id="IPR032675">
    <property type="entry name" value="LRR_dom_sf"/>
</dbReference>